<comment type="similarity">
    <text evidence="1">Belongs to the asp23 family.</text>
</comment>
<proteinExistence type="inferred from homology"/>
<dbReference type="RefSeq" id="WP_179750015.1">
    <property type="nucleotide sequence ID" value="NZ_BAAAGN010000005.1"/>
</dbReference>
<dbReference type="EMBL" id="JACCBB010000001">
    <property type="protein sequence ID" value="NYD21599.1"/>
    <property type="molecule type" value="Genomic_DNA"/>
</dbReference>
<name>A0A7Y9DJ81_9ACTN</name>
<evidence type="ECO:0000313" key="3">
    <source>
        <dbReference type="Proteomes" id="UP000521922"/>
    </source>
</evidence>
<dbReference type="AlphaFoldDB" id="A0A7Y9DJ81"/>
<comment type="caution">
    <text evidence="2">The sequence shown here is derived from an EMBL/GenBank/DDBJ whole genome shotgun (WGS) entry which is preliminary data.</text>
</comment>
<gene>
    <name evidence="2" type="ORF">BJ968_001139</name>
</gene>
<organism evidence="2 3">
    <name type="scientific">Kineococcus aurantiacus</name>
    <dbReference type="NCBI Taxonomy" id="37633"/>
    <lineage>
        <taxon>Bacteria</taxon>
        <taxon>Bacillati</taxon>
        <taxon>Actinomycetota</taxon>
        <taxon>Actinomycetes</taxon>
        <taxon>Kineosporiales</taxon>
        <taxon>Kineosporiaceae</taxon>
        <taxon>Kineococcus</taxon>
    </lineage>
</organism>
<dbReference type="Pfam" id="PF03780">
    <property type="entry name" value="Asp23"/>
    <property type="match status" value="1"/>
</dbReference>
<dbReference type="InterPro" id="IPR005531">
    <property type="entry name" value="Asp23"/>
</dbReference>
<protein>
    <submittedName>
        <fullName evidence="2">Putative alkaline shock family protein YloU</fullName>
    </submittedName>
</protein>
<accession>A0A7Y9DJ81</accession>
<sequence>MNPTGTPGGPAGGPVGVEELADDVAAAVRAVPGVARLHAGALGELGTYLPGRRVPGVRVGDDVLAGRAPLEVHVVLRPGTPVREVAQDVHASVARELAEHGLTGTAVLVHVDDVDA</sequence>
<evidence type="ECO:0000256" key="1">
    <source>
        <dbReference type="ARBA" id="ARBA00005721"/>
    </source>
</evidence>
<reference evidence="2 3" key="1">
    <citation type="submission" date="2020-07" db="EMBL/GenBank/DDBJ databases">
        <title>Sequencing the genomes of 1000 actinobacteria strains.</title>
        <authorList>
            <person name="Klenk H.-P."/>
        </authorList>
    </citation>
    <scope>NUCLEOTIDE SEQUENCE [LARGE SCALE GENOMIC DNA]</scope>
    <source>
        <strain evidence="2 3">DSM 7487</strain>
    </source>
</reference>
<keyword evidence="3" id="KW-1185">Reference proteome</keyword>
<dbReference type="Proteomes" id="UP000521922">
    <property type="component" value="Unassembled WGS sequence"/>
</dbReference>
<evidence type="ECO:0000313" key="2">
    <source>
        <dbReference type="EMBL" id="NYD21599.1"/>
    </source>
</evidence>